<accession>A0A7L2GD73</accession>
<dbReference type="EMBL" id="VWYG01011314">
    <property type="protein sequence ID" value="NXQ84843.1"/>
    <property type="molecule type" value="Genomic_DNA"/>
</dbReference>
<dbReference type="PROSITE" id="PS50174">
    <property type="entry name" value="G_PATCH"/>
    <property type="match status" value="1"/>
</dbReference>
<feature type="domain" description="G-patch" evidence="5">
    <location>
        <begin position="1027"/>
        <end position="1071"/>
    </location>
</feature>
<feature type="compositionally biased region" description="Basic and acidic residues" evidence="4">
    <location>
        <begin position="724"/>
        <end position="733"/>
    </location>
</feature>
<feature type="compositionally biased region" description="Basic and acidic residues" evidence="4">
    <location>
        <begin position="332"/>
        <end position="344"/>
    </location>
</feature>
<feature type="region of interest" description="Disordered" evidence="4">
    <location>
        <begin position="165"/>
        <end position="389"/>
    </location>
</feature>
<evidence type="ECO:0000256" key="1">
    <source>
        <dbReference type="ARBA" id="ARBA00004123"/>
    </source>
</evidence>
<dbReference type="CDD" id="cd12563">
    <property type="entry name" value="RRM2_RBM6"/>
    <property type="match status" value="1"/>
</dbReference>
<feature type="region of interest" description="Disordered" evidence="4">
    <location>
        <begin position="796"/>
        <end position="928"/>
    </location>
</feature>
<dbReference type="InterPro" id="IPR012677">
    <property type="entry name" value="Nucleotide-bd_a/b_plait_sf"/>
</dbReference>
<dbReference type="CDD" id="cd16163">
    <property type="entry name" value="OCRE_RBM6"/>
    <property type="match status" value="1"/>
</dbReference>
<feature type="compositionally biased region" description="Basic and acidic residues" evidence="4">
    <location>
        <begin position="985"/>
        <end position="1027"/>
    </location>
</feature>
<feature type="compositionally biased region" description="Basic and acidic residues" evidence="4">
    <location>
        <begin position="812"/>
        <end position="836"/>
    </location>
</feature>
<feature type="region of interest" description="Disordered" evidence="4">
    <location>
        <begin position="63"/>
        <end position="150"/>
    </location>
</feature>
<feature type="compositionally biased region" description="Acidic residues" evidence="4">
    <location>
        <begin position="887"/>
        <end position="900"/>
    </location>
</feature>
<dbReference type="Pfam" id="PF01585">
    <property type="entry name" value="G-patch"/>
    <property type="match status" value="1"/>
</dbReference>
<dbReference type="GO" id="GO:0005634">
    <property type="term" value="C:nucleus"/>
    <property type="evidence" value="ECO:0007669"/>
    <property type="project" value="UniProtKB-SubCell"/>
</dbReference>
<organism evidence="6 7">
    <name type="scientific">Nyctibius grandis</name>
    <name type="common">Great potoo</name>
    <dbReference type="NCBI Taxonomy" id="48427"/>
    <lineage>
        <taxon>Eukaryota</taxon>
        <taxon>Metazoa</taxon>
        <taxon>Chordata</taxon>
        <taxon>Craniata</taxon>
        <taxon>Vertebrata</taxon>
        <taxon>Euteleostomi</taxon>
        <taxon>Archelosauria</taxon>
        <taxon>Archosauria</taxon>
        <taxon>Dinosauria</taxon>
        <taxon>Saurischia</taxon>
        <taxon>Theropoda</taxon>
        <taxon>Coelurosauria</taxon>
        <taxon>Aves</taxon>
        <taxon>Neognathae</taxon>
        <taxon>Neoaves</taxon>
        <taxon>Strisores</taxon>
        <taxon>Caprimulgiformes</taxon>
        <taxon>Nyctibiidae</taxon>
        <taxon>Nyctibius</taxon>
    </lineage>
</organism>
<reference evidence="6 7" key="1">
    <citation type="submission" date="2019-09" db="EMBL/GenBank/DDBJ databases">
        <title>Bird 10,000 Genomes (B10K) Project - Family phase.</title>
        <authorList>
            <person name="Zhang G."/>
        </authorList>
    </citation>
    <scope>NUCLEOTIDE SEQUENCE [LARGE SCALE GENOMIC DNA]</scope>
    <source>
        <strain evidence="6">B10K-DU-001-56</strain>
        <tissue evidence="6">Muscle</tissue>
    </source>
</reference>
<dbReference type="GO" id="GO:0003723">
    <property type="term" value="F:RNA binding"/>
    <property type="evidence" value="ECO:0007669"/>
    <property type="project" value="UniProtKB-KW"/>
</dbReference>
<feature type="region of interest" description="Disordered" evidence="4">
    <location>
        <begin position="1"/>
        <end position="48"/>
    </location>
</feature>
<dbReference type="PANTHER" id="PTHR13948">
    <property type="entry name" value="RNA-BINDING PROTEIN"/>
    <property type="match status" value="1"/>
</dbReference>
<feature type="compositionally biased region" description="Basic and acidic residues" evidence="4">
    <location>
        <begin position="165"/>
        <end position="234"/>
    </location>
</feature>
<keyword evidence="7" id="KW-1185">Reference proteome</keyword>
<comment type="caution">
    <text evidence="6">The sequence shown here is derived from an EMBL/GenBank/DDBJ whole genome shotgun (WGS) entry which is preliminary data.</text>
</comment>
<dbReference type="OrthoDB" id="29221at2759"/>
<feature type="non-terminal residue" evidence="6">
    <location>
        <position position="1"/>
    </location>
</feature>
<feature type="compositionally biased region" description="Low complexity" evidence="4">
    <location>
        <begin position="359"/>
        <end position="377"/>
    </location>
</feature>
<dbReference type="InterPro" id="IPR034125">
    <property type="entry name" value="RBM6_RRM2"/>
</dbReference>
<comment type="subcellular location">
    <subcellularLocation>
        <location evidence="1">Nucleus</location>
    </subcellularLocation>
</comment>
<dbReference type="SMART" id="SM00443">
    <property type="entry name" value="G_patch"/>
    <property type="match status" value="1"/>
</dbReference>
<dbReference type="Gene3D" id="3.30.70.330">
    <property type="match status" value="1"/>
</dbReference>
<dbReference type="Pfam" id="PF17780">
    <property type="entry name" value="OCRE"/>
    <property type="match status" value="1"/>
</dbReference>
<evidence type="ECO:0000259" key="5">
    <source>
        <dbReference type="PROSITE" id="PS50174"/>
    </source>
</evidence>
<dbReference type="GO" id="GO:0000398">
    <property type="term" value="P:mRNA splicing, via spliceosome"/>
    <property type="evidence" value="ECO:0007669"/>
    <property type="project" value="TreeGrafter"/>
</dbReference>
<dbReference type="AlphaFoldDB" id="A0A7L2GD73"/>
<feature type="region of interest" description="Disordered" evidence="4">
    <location>
        <begin position="570"/>
        <end position="638"/>
    </location>
</feature>
<name>A0A7L2GD73_NYCGR</name>
<gene>
    <name evidence="6" type="primary">Rbm6</name>
    <name evidence="6" type="ORF">NYCGRA_R06400</name>
</gene>
<feature type="compositionally biased region" description="Low complexity" evidence="4">
    <location>
        <begin position="583"/>
        <end position="592"/>
    </location>
</feature>
<dbReference type="Proteomes" id="UP000567826">
    <property type="component" value="Unassembled WGS sequence"/>
</dbReference>
<evidence type="ECO:0000313" key="6">
    <source>
        <dbReference type="EMBL" id="NXQ84843.1"/>
    </source>
</evidence>
<proteinExistence type="predicted"/>
<dbReference type="InterPro" id="IPR041591">
    <property type="entry name" value="OCRE"/>
</dbReference>
<dbReference type="InterPro" id="IPR000467">
    <property type="entry name" value="G_patch_dom"/>
</dbReference>
<protein>
    <submittedName>
        <fullName evidence="6">RBM6 protein</fullName>
    </submittedName>
</protein>
<feature type="compositionally biased region" description="Basic and acidic residues" evidence="4">
    <location>
        <begin position="302"/>
        <end position="317"/>
    </location>
</feature>
<feature type="region of interest" description="Disordered" evidence="4">
    <location>
        <begin position="985"/>
        <end position="1082"/>
    </location>
</feature>
<evidence type="ECO:0000256" key="4">
    <source>
        <dbReference type="SAM" id="MobiDB-lite"/>
    </source>
</evidence>
<feature type="compositionally biased region" description="Basic and acidic residues" evidence="4">
    <location>
        <begin position="593"/>
        <end position="627"/>
    </location>
</feature>
<dbReference type="InterPro" id="IPR035979">
    <property type="entry name" value="RBD_domain_sf"/>
</dbReference>
<feature type="region of interest" description="Disordered" evidence="4">
    <location>
        <begin position="414"/>
        <end position="435"/>
    </location>
</feature>
<feature type="compositionally biased region" description="Basic and acidic residues" evidence="4">
    <location>
        <begin position="913"/>
        <end position="928"/>
    </location>
</feature>
<feature type="non-terminal residue" evidence="6">
    <location>
        <position position="1097"/>
    </location>
</feature>
<dbReference type="PANTHER" id="PTHR13948:SF22">
    <property type="entry name" value="RNA-BINDING PROTEIN 6"/>
    <property type="match status" value="1"/>
</dbReference>
<feature type="compositionally biased region" description="Basic and acidic residues" evidence="4">
    <location>
        <begin position="843"/>
        <end position="856"/>
    </location>
</feature>
<feature type="compositionally biased region" description="Basic and acidic residues" evidence="4">
    <location>
        <begin position="79"/>
        <end position="150"/>
    </location>
</feature>
<sequence>GDHRQGNRMGSFRGSQEERFAPGWNREYPPSLDSLAQERHSGNFSGRESLPFDIQALTGLLNPQFANREEPSFSFGARDGPRSDFRGGEGHHDFRGRDFPPPDFQGRDESQMDFRGREPPTSEYRGRDMYSGDFREREGPPMDFRGRDVPSVDYRNRETFRMNYRDREAHNMDYRAREEPPSDFRGRGSFDLDFRGQDGSHSDFRPRDVSELDYRGREHSYSDFRNRDVPDLDFRGVGTSDLDFRNRNAPSSDFRNRHRSRSDQDFRSRDVAPPMDFSDREMPPVDQSLVDFRHNQSTVPPAEREGSGLSTSKREESALGLDRTPFGSQKGEFQHSEAPAREEESLGLEEQPQTFANKQQQQQLSGGEQQSSDSDLGLKGEGGLDFLGRQDTDYRNIEYRDVDHRLPGHQMFDYEHGKSFSEGKPSKDSRPYKSLQDQDYRTCPKYVKPSKLIRLGGVPETATKDDILNAFRGPDGTPVKDLRLKDYSSVICLCWARSSFTPLSQQGTLSIGGKEVTLEYTPCPEFWRCKRCKVCTVGYRSSCSYCKLPRDGEYIWSPVLGRLKVSSALTRSPKQPLQPSVPAPQQECQAQEPEPRKRDEGRERRPSQEKRRDMDRHQELPPQREAEEVTPQDGGGSRTIMLKRITRFTPPEVIVGLLAPYVRLSTSSVRIMKNKAGRMGQTYGFIELDSHAEALRLLKILQNLDPPICIDGRTVEVNLATGRRRNDYGEHGDNSYYGPGRRNMRDRRGGESQRRTRAQSPSDVSTYIYDPETGNYYDPIAGTYYDPRTQREFTIDREACSSPTESRRRRHGSQERTNERKEPHSRDNRDKKEKGKSTPAKNETGEEKFSAEDVFKKPLPPSVKKDESAAPPKVVNPLIGLLGEYGGDSDNEEEEEEEEQSQTQWLPPSHPPAQREEQPRKAKASDDKLTDWNKLACLLCRRQFPNKEVLIKHQQLSNLHKQNLEIHMKIKQSEQELAYLEKREREGRYKDKGNDRREKFQQMDSPESKRLRYYRDSESDYDPRTDSNNKGNRMLQSTGWKKGFGHNPQGTTSPMEAENRKKGPGLGAQGKPSKRQSNETYRDAVRRVMFARYKELE</sequence>
<feature type="region of interest" description="Disordered" evidence="4">
    <location>
        <begin position="724"/>
        <end position="784"/>
    </location>
</feature>
<evidence type="ECO:0000256" key="3">
    <source>
        <dbReference type="ARBA" id="ARBA00023242"/>
    </source>
</evidence>
<dbReference type="SUPFAM" id="SSF141571">
    <property type="entry name" value="Pentapeptide repeat-like"/>
    <property type="match status" value="1"/>
</dbReference>
<feature type="compositionally biased region" description="Polar residues" evidence="4">
    <location>
        <begin position="1028"/>
        <end position="1039"/>
    </location>
</feature>
<evidence type="ECO:0000256" key="2">
    <source>
        <dbReference type="ARBA" id="ARBA00022884"/>
    </source>
</evidence>
<feature type="compositionally biased region" description="Basic and acidic residues" evidence="4">
    <location>
        <begin position="261"/>
        <end position="270"/>
    </location>
</feature>
<dbReference type="SUPFAM" id="SSF54928">
    <property type="entry name" value="RNA-binding domain, RBD"/>
    <property type="match status" value="1"/>
</dbReference>
<dbReference type="InterPro" id="IPR035617">
    <property type="entry name" value="RBM6_OCRE"/>
</dbReference>
<keyword evidence="2" id="KW-0694">RNA-binding</keyword>
<evidence type="ECO:0000313" key="7">
    <source>
        <dbReference type="Proteomes" id="UP000567826"/>
    </source>
</evidence>
<keyword evidence="3" id="KW-0539">Nucleus</keyword>